<dbReference type="InterPro" id="IPR021005">
    <property type="entry name" value="Znf_CGNR"/>
</dbReference>
<dbReference type="RefSeq" id="WP_154120585.1">
    <property type="nucleotide sequence ID" value="NZ_WJXB01000007.1"/>
</dbReference>
<evidence type="ECO:0000313" key="3">
    <source>
        <dbReference type="Proteomes" id="UP000463051"/>
    </source>
</evidence>
<protein>
    <recommendedName>
        <fullName evidence="1">Zinc finger CGNR domain-containing protein</fullName>
    </recommendedName>
</protein>
<dbReference type="PANTHER" id="PTHR35525:SF3">
    <property type="entry name" value="BLL6575 PROTEIN"/>
    <property type="match status" value="1"/>
</dbReference>
<gene>
    <name evidence="2" type="ORF">GJB61_19035</name>
</gene>
<evidence type="ECO:0000259" key="1">
    <source>
        <dbReference type="Pfam" id="PF11706"/>
    </source>
</evidence>
<dbReference type="PANTHER" id="PTHR35525">
    <property type="entry name" value="BLL6575 PROTEIN"/>
    <property type="match status" value="1"/>
</dbReference>
<evidence type="ECO:0000313" key="2">
    <source>
        <dbReference type="EMBL" id="MRN55077.1"/>
    </source>
</evidence>
<organism evidence="2 3">
    <name type="scientific">Paenibacillus monticola</name>
    <dbReference type="NCBI Taxonomy" id="2666075"/>
    <lineage>
        <taxon>Bacteria</taxon>
        <taxon>Bacillati</taxon>
        <taxon>Bacillota</taxon>
        <taxon>Bacilli</taxon>
        <taxon>Bacillales</taxon>
        <taxon>Paenibacillaceae</taxon>
        <taxon>Paenibacillus</taxon>
    </lineage>
</organism>
<proteinExistence type="predicted"/>
<dbReference type="InterPro" id="IPR023286">
    <property type="entry name" value="ABATE_dom_sf"/>
</dbReference>
<comment type="caution">
    <text evidence="2">The sequence shown here is derived from an EMBL/GenBank/DDBJ whole genome shotgun (WGS) entry which is preliminary data.</text>
</comment>
<keyword evidence="3" id="KW-1185">Reference proteome</keyword>
<feature type="domain" description="Zinc finger CGNR" evidence="1">
    <location>
        <begin position="152"/>
        <end position="194"/>
    </location>
</feature>
<dbReference type="AlphaFoldDB" id="A0A7X2H7Q3"/>
<dbReference type="Gene3D" id="1.10.3300.10">
    <property type="entry name" value="Jann2411-like domain"/>
    <property type="match status" value="1"/>
</dbReference>
<dbReference type="InterPro" id="IPR010852">
    <property type="entry name" value="ABATE"/>
</dbReference>
<dbReference type="EMBL" id="WJXB01000007">
    <property type="protein sequence ID" value="MRN55077.1"/>
    <property type="molecule type" value="Genomic_DNA"/>
</dbReference>
<dbReference type="Proteomes" id="UP000463051">
    <property type="component" value="Unassembled WGS sequence"/>
</dbReference>
<reference evidence="2 3" key="1">
    <citation type="submission" date="2019-11" db="EMBL/GenBank/DDBJ databases">
        <title>Paenibacillus monticola sp. nov., a novel PGPR strain isolated from mountain sample in China.</title>
        <authorList>
            <person name="Zhao Q."/>
            <person name="Li H.-P."/>
            <person name="Zhang J.-L."/>
        </authorList>
    </citation>
    <scope>NUCLEOTIDE SEQUENCE [LARGE SCALE GENOMIC DNA]</scope>
    <source>
        <strain evidence="2 3">LC-T2</strain>
    </source>
</reference>
<dbReference type="Pfam" id="PF07336">
    <property type="entry name" value="ABATE"/>
    <property type="match status" value="1"/>
</dbReference>
<dbReference type="Pfam" id="PF11706">
    <property type="entry name" value="zf-CGNR"/>
    <property type="match status" value="1"/>
</dbReference>
<sequence length="206" mass="24416">MENLEPSSFVFIGNHFITDFVNTRKNKKGIRTELLHSMVDVLQWLEHAGKRRYVSGELDELPPHRQTEMFERILAFRNLLEQTFAGLHREKLIPAAFIKHINKELVGYSGYYQFETEVIPFSIARHYTISQLPALFLEETVLFLTTMKSDNLKKCENPECILYFYDTSRNQQRRWCSMETCGNRVKVNQHYHRKKQENINLNSLNN</sequence>
<accession>A0A7X2H7Q3</accession>
<dbReference type="SUPFAM" id="SSF160904">
    <property type="entry name" value="Jann2411-like"/>
    <property type="match status" value="1"/>
</dbReference>
<name>A0A7X2H7Q3_9BACL</name>